<organism evidence="1 2">
    <name type="scientific">Alistipes onderdonkii</name>
    <dbReference type="NCBI Taxonomy" id="328813"/>
    <lineage>
        <taxon>Bacteria</taxon>
        <taxon>Pseudomonadati</taxon>
        <taxon>Bacteroidota</taxon>
        <taxon>Bacteroidia</taxon>
        <taxon>Bacteroidales</taxon>
        <taxon>Rikenellaceae</taxon>
        <taxon>Alistipes</taxon>
    </lineage>
</organism>
<accession>A0A1Y3QX46</accession>
<evidence type="ECO:0008006" key="3">
    <source>
        <dbReference type="Google" id="ProtNLM"/>
    </source>
</evidence>
<dbReference type="InterPro" id="IPR024356">
    <property type="entry name" value="DUF3873"/>
</dbReference>
<name>A0A1Y3QX46_9BACT</name>
<evidence type="ECO:0000313" key="1">
    <source>
        <dbReference type="EMBL" id="OUN01969.1"/>
    </source>
</evidence>
<dbReference type="Pfam" id="PF12989">
    <property type="entry name" value="DUF3873"/>
    <property type="match status" value="1"/>
</dbReference>
<dbReference type="Proteomes" id="UP000195772">
    <property type="component" value="Unassembled WGS sequence"/>
</dbReference>
<proteinExistence type="predicted"/>
<dbReference type="AlphaFoldDB" id="A0A1Y3QX46"/>
<reference evidence="2" key="1">
    <citation type="submission" date="2017-04" db="EMBL/GenBank/DDBJ databases">
        <title>Function of individual gut microbiota members based on whole genome sequencing of pure cultures obtained from chicken caecum.</title>
        <authorList>
            <person name="Medvecky M."/>
            <person name="Cejkova D."/>
            <person name="Polansky O."/>
            <person name="Karasova D."/>
            <person name="Kubasova T."/>
            <person name="Cizek A."/>
            <person name="Rychlik I."/>
        </authorList>
    </citation>
    <scope>NUCLEOTIDE SEQUENCE [LARGE SCALE GENOMIC DNA]</scope>
    <source>
        <strain evidence="2">An90</strain>
    </source>
</reference>
<dbReference type="EMBL" id="NFHB01000011">
    <property type="protein sequence ID" value="OUN01969.1"/>
    <property type="molecule type" value="Genomic_DNA"/>
</dbReference>
<protein>
    <recommendedName>
        <fullName evidence="3">DUF3873 domain-containing protein</fullName>
    </recommendedName>
</protein>
<gene>
    <name evidence="1" type="ORF">B5G41_13680</name>
</gene>
<dbReference type="OrthoDB" id="1002652at2"/>
<sequence length="76" mass="9133">METRMTINGVSVCPTEEERHEYFTPAFASRAKKRFCQYDYRHTNGELFSCVAPTLEECRRKRDEWLQRKTNKEVAR</sequence>
<comment type="caution">
    <text evidence="1">The sequence shown here is derived from an EMBL/GenBank/DDBJ whole genome shotgun (WGS) entry which is preliminary data.</text>
</comment>
<evidence type="ECO:0000313" key="2">
    <source>
        <dbReference type="Proteomes" id="UP000195772"/>
    </source>
</evidence>
<dbReference type="RefSeq" id="WP_087403499.1">
    <property type="nucleotide sequence ID" value="NZ_NFHB01000011.1"/>
</dbReference>